<dbReference type="EMBL" id="CP000667">
    <property type="protein sequence ID" value="ABP53612.1"/>
    <property type="molecule type" value="Genomic_DNA"/>
</dbReference>
<accession>A4X412</accession>
<name>A4X412_SALTO</name>
<dbReference type="HOGENOM" id="CLU_2221375_0_0_11"/>
<dbReference type="Proteomes" id="UP000000235">
    <property type="component" value="Chromosome"/>
</dbReference>
<dbReference type="KEGG" id="stp:Strop_1141"/>
<reference evidence="2" key="1">
    <citation type="journal article" date="2007" name="Proc. Natl. Acad. Sci. U.S.A.">
        <title>Genome sequencing reveals complex secondary metabolome in the marine actinomycete Salinispora tropica.</title>
        <authorList>
            <person name="Udwary D.W."/>
            <person name="Zeigler L."/>
            <person name="Asolkar R.N."/>
            <person name="Singan V."/>
            <person name="Lapidus A."/>
            <person name="Fenical W."/>
            <person name="Jensen P.R."/>
            <person name="Moore B.S."/>
        </authorList>
    </citation>
    <scope>NUCLEOTIDE SEQUENCE [LARGE SCALE GENOMIC DNA]</scope>
    <source>
        <strain evidence="2">ATCC BAA-916 / DSM 44818 / CNB-440</strain>
    </source>
</reference>
<gene>
    <name evidence="1" type="ordered locus">Strop_1141</name>
</gene>
<evidence type="ECO:0000313" key="2">
    <source>
        <dbReference type="Proteomes" id="UP000000235"/>
    </source>
</evidence>
<evidence type="ECO:0000313" key="1">
    <source>
        <dbReference type="EMBL" id="ABP53612.1"/>
    </source>
</evidence>
<organism evidence="1 2">
    <name type="scientific">Salinispora tropica (strain ATCC BAA-916 / DSM 44818 / JCM 13857 / NBRC 105044 / CNB-440)</name>
    <dbReference type="NCBI Taxonomy" id="369723"/>
    <lineage>
        <taxon>Bacteria</taxon>
        <taxon>Bacillati</taxon>
        <taxon>Actinomycetota</taxon>
        <taxon>Actinomycetes</taxon>
        <taxon>Micromonosporales</taxon>
        <taxon>Micromonosporaceae</taxon>
        <taxon>Salinispora</taxon>
    </lineage>
</organism>
<sequence>MPGSAAPPRRKALPGLGFLPWGAGFPYLERRWYPLNDLVLRVQSQLTGRDRVLLSWLYDHGVGTSFQLANALFPSLDFGQRRLRTLYRLDERIAALTVSRAALPGG</sequence>
<dbReference type="STRING" id="369723.Strop_1141"/>
<dbReference type="AlphaFoldDB" id="A4X412"/>
<proteinExistence type="predicted"/>
<keyword evidence="2" id="KW-1185">Reference proteome</keyword>
<protein>
    <submittedName>
        <fullName evidence="1">Uncharacterized protein</fullName>
    </submittedName>
</protein>